<feature type="transmembrane region" description="Helical" evidence="11">
    <location>
        <begin position="6"/>
        <end position="26"/>
    </location>
</feature>
<name>A0A9X1LCN2_9GAMM</name>
<evidence type="ECO:0000313" key="14">
    <source>
        <dbReference type="Proteomes" id="UP001139095"/>
    </source>
</evidence>
<comment type="similarity">
    <text evidence="3 11">Belongs to the peptidase M50B family.</text>
</comment>
<dbReference type="EC" id="3.4.24.-" evidence="11"/>
<evidence type="ECO:0000259" key="12">
    <source>
        <dbReference type="PROSITE" id="PS50106"/>
    </source>
</evidence>
<comment type="caution">
    <text evidence="13">The sequence shown here is derived from an EMBL/GenBank/DDBJ whole genome shotgun (WGS) entry which is preliminary data.</text>
</comment>
<dbReference type="EMBL" id="JAJATW010000008">
    <property type="protein sequence ID" value="MCB5161652.1"/>
    <property type="molecule type" value="Genomic_DNA"/>
</dbReference>
<dbReference type="PANTHER" id="PTHR42837">
    <property type="entry name" value="REGULATOR OF SIGMA-E PROTEASE RSEP"/>
    <property type="match status" value="1"/>
</dbReference>
<evidence type="ECO:0000256" key="4">
    <source>
        <dbReference type="ARBA" id="ARBA00022670"/>
    </source>
</evidence>
<evidence type="ECO:0000256" key="8">
    <source>
        <dbReference type="ARBA" id="ARBA00022989"/>
    </source>
</evidence>
<dbReference type="SMART" id="SM00228">
    <property type="entry name" value="PDZ"/>
    <property type="match status" value="2"/>
</dbReference>
<evidence type="ECO:0000256" key="7">
    <source>
        <dbReference type="ARBA" id="ARBA00022833"/>
    </source>
</evidence>
<dbReference type="Pfam" id="PF17820">
    <property type="entry name" value="PDZ_6"/>
    <property type="match status" value="1"/>
</dbReference>
<evidence type="ECO:0000256" key="9">
    <source>
        <dbReference type="ARBA" id="ARBA00023049"/>
    </source>
</evidence>
<protein>
    <recommendedName>
        <fullName evidence="11">Zinc metalloprotease</fullName>
        <ecNumber evidence="11">3.4.24.-</ecNumber>
    </recommendedName>
</protein>
<dbReference type="InterPro" id="IPR036034">
    <property type="entry name" value="PDZ_sf"/>
</dbReference>
<reference evidence="13" key="1">
    <citation type="submission" date="2021-10" db="EMBL/GenBank/DDBJ databases">
        <title>Marinomonas pontica sp. nov., isolated from the Black Sea.</title>
        <authorList>
            <person name="Zhao L.-H."/>
            <person name="Xue J.-H."/>
        </authorList>
    </citation>
    <scope>NUCLEOTIDE SEQUENCE</scope>
    <source>
        <strain evidence="13">E8</strain>
    </source>
</reference>
<dbReference type="GO" id="GO:0016020">
    <property type="term" value="C:membrane"/>
    <property type="evidence" value="ECO:0007669"/>
    <property type="project" value="UniProtKB-SubCell"/>
</dbReference>
<proteinExistence type="inferred from homology"/>
<dbReference type="InterPro" id="IPR004387">
    <property type="entry name" value="Pept_M50_Zn"/>
</dbReference>
<dbReference type="InterPro" id="IPR041489">
    <property type="entry name" value="PDZ_6"/>
</dbReference>
<dbReference type="Proteomes" id="UP001139095">
    <property type="component" value="Unassembled WGS sequence"/>
</dbReference>
<dbReference type="CDD" id="cd06163">
    <property type="entry name" value="S2P-M50_PDZ_RseP-like"/>
    <property type="match status" value="2"/>
</dbReference>
<evidence type="ECO:0000256" key="11">
    <source>
        <dbReference type="RuleBase" id="RU362031"/>
    </source>
</evidence>
<feature type="domain" description="PDZ" evidence="12">
    <location>
        <begin position="192"/>
        <end position="276"/>
    </location>
</feature>
<dbReference type="AlphaFoldDB" id="A0A9X1LCN2"/>
<accession>A0A9X1LCN2</accession>
<keyword evidence="5 11" id="KW-0812">Transmembrane</keyword>
<dbReference type="Pfam" id="PF02163">
    <property type="entry name" value="Peptidase_M50"/>
    <property type="match status" value="1"/>
</dbReference>
<sequence length="448" mass="48434">MIQNILSIVVALGVLITFHEFGHFFVARRCGVKVLRFSVGFGKPIYRYVGKTGTEYTLAMIPLGGYVRMLDEREGDVPPELMSQTFNVKSVWQRIAIVAAGPIANFILAVVIYAGVALLGIQTMAPKVGDIVENSPVSQTQMRSGDEVVAVNGEAVSSWDDVNLVLADLIGKTGTIIVRYQLAESDSLQEDTVALNRWLVGEEPSNLIRAFGFSPWQPEVVPTIAQVVEGGAAASAGFMAGDTILAIDDQPVSRWRQVVELVQANPSQSLLVEVDREGRTLELLLLPNSTEQNGRLIGYAGVAVVPPQWDESLIRERHYGPIESLTYGVAQMSKMVSLTVSSIGKMLQGLISVDNLSGPITIAKVASASAESGLQSFLKFMAYLSVSLGVLNLLPIPMLDGGHLLFFGIEAARRKPVSERIQGFAYRVGASLLFALMAIAIFNDIARL</sequence>
<keyword evidence="10 11" id="KW-0472">Membrane</keyword>
<organism evidence="13 14">
    <name type="scientific">Marinomonas algarum</name>
    <dbReference type="NCBI Taxonomy" id="2883105"/>
    <lineage>
        <taxon>Bacteria</taxon>
        <taxon>Pseudomonadati</taxon>
        <taxon>Pseudomonadota</taxon>
        <taxon>Gammaproteobacteria</taxon>
        <taxon>Oceanospirillales</taxon>
        <taxon>Oceanospirillaceae</taxon>
        <taxon>Marinomonas</taxon>
    </lineage>
</organism>
<keyword evidence="4" id="KW-0645">Protease</keyword>
<dbReference type="PANTHER" id="PTHR42837:SF2">
    <property type="entry name" value="MEMBRANE METALLOPROTEASE ARASP2, CHLOROPLASTIC-RELATED"/>
    <property type="match status" value="1"/>
</dbReference>
<dbReference type="GO" id="GO:0006508">
    <property type="term" value="P:proteolysis"/>
    <property type="evidence" value="ECO:0007669"/>
    <property type="project" value="UniProtKB-KW"/>
</dbReference>
<dbReference type="PROSITE" id="PS50106">
    <property type="entry name" value="PDZ"/>
    <property type="match status" value="1"/>
</dbReference>
<evidence type="ECO:0000313" key="13">
    <source>
        <dbReference type="EMBL" id="MCB5161652.1"/>
    </source>
</evidence>
<dbReference type="GO" id="GO:0004222">
    <property type="term" value="F:metalloendopeptidase activity"/>
    <property type="evidence" value="ECO:0007669"/>
    <property type="project" value="InterPro"/>
</dbReference>
<dbReference type="GO" id="GO:0046872">
    <property type="term" value="F:metal ion binding"/>
    <property type="evidence" value="ECO:0007669"/>
    <property type="project" value="UniProtKB-KW"/>
</dbReference>
<feature type="transmembrane region" description="Helical" evidence="11">
    <location>
        <begin position="380"/>
        <end position="412"/>
    </location>
</feature>
<evidence type="ECO:0000256" key="10">
    <source>
        <dbReference type="ARBA" id="ARBA00023136"/>
    </source>
</evidence>
<dbReference type="NCBIfam" id="TIGR00054">
    <property type="entry name" value="RIP metalloprotease RseP"/>
    <property type="match status" value="1"/>
</dbReference>
<keyword evidence="14" id="KW-1185">Reference proteome</keyword>
<evidence type="ECO:0000256" key="5">
    <source>
        <dbReference type="ARBA" id="ARBA00022692"/>
    </source>
</evidence>
<gene>
    <name evidence="13" type="primary">rseP</name>
    <name evidence="13" type="ORF">LG368_07025</name>
</gene>
<evidence type="ECO:0000256" key="6">
    <source>
        <dbReference type="ARBA" id="ARBA00022801"/>
    </source>
</evidence>
<dbReference type="SUPFAM" id="SSF50156">
    <property type="entry name" value="PDZ domain-like"/>
    <property type="match status" value="2"/>
</dbReference>
<evidence type="ECO:0000256" key="3">
    <source>
        <dbReference type="ARBA" id="ARBA00007931"/>
    </source>
</evidence>
<keyword evidence="9 11" id="KW-0482">Metalloprotease</keyword>
<feature type="transmembrane region" description="Helical" evidence="11">
    <location>
        <begin position="95"/>
        <end position="121"/>
    </location>
</feature>
<keyword evidence="7 11" id="KW-0862">Zinc</keyword>
<dbReference type="InterPro" id="IPR001478">
    <property type="entry name" value="PDZ"/>
</dbReference>
<comment type="cofactor">
    <cofactor evidence="1 11">
        <name>Zn(2+)</name>
        <dbReference type="ChEBI" id="CHEBI:29105"/>
    </cofactor>
</comment>
<dbReference type="InterPro" id="IPR008915">
    <property type="entry name" value="Peptidase_M50"/>
</dbReference>
<dbReference type="RefSeq" id="WP_226754025.1">
    <property type="nucleotide sequence ID" value="NZ_JAJATW010000008.1"/>
</dbReference>
<keyword evidence="6 11" id="KW-0378">Hydrolase</keyword>
<keyword evidence="11" id="KW-0479">Metal-binding</keyword>
<evidence type="ECO:0000256" key="2">
    <source>
        <dbReference type="ARBA" id="ARBA00004141"/>
    </source>
</evidence>
<dbReference type="Gene3D" id="2.30.42.10">
    <property type="match status" value="2"/>
</dbReference>
<comment type="subcellular location">
    <subcellularLocation>
        <location evidence="2">Membrane</location>
        <topology evidence="2">Multi-pass membrane protein</topology>
    </subcellularLocation>
</comment>
<feature type="transmembrane region" description="Helical" evidence="11">
    <location>
        <begin position="424"/>
        <end position="442"/>
    </location>
</feature>
<evidence type="ECO:0000256" key="1">
    <source>
        <dbReference type="ARBA" id="ARBA00001947"/>
    </source>
</evidence>
<keyword evidence="8 11" id="KW-1133">Transmembrane helix</keyword>